<dbReference type="PANTHER" id="PTHR38776">
    <property type="entry name" value="MLTA-INTERACTING PROTEIN-RELATED"/>
    <property type="match status" value="1"/>
</dbReference>
<evidence type="ECO:0000313" key="6">
    <source>
        <dbReference type="EMBL" id="MDR7336185.1"/>
    </source>
</evidence>
<evidence type="ECO:0000256" key="2">
    <source>
        <dbReference type="ARBA" id="ARBA00005722"/>
    </source>
</evidence>
<dbReference type="InterPro" id="IPR010583">
    <property type="entry name" value="MipA"/>
</dbReference>
<comment type="similarity">
    <text evidence="2">Belongs to the MipA/OmpV family.</text>
</comment>
<name>A0ABU2AGS2_9BURK</name>
<comment type="subcellular location">
    <subcellularLocation>
        <location evidence="1">Cell outer membrane</location>
    </subcellularLocation>
</comment>
<keyword evidence="7" id="KW-1185">Reference proteome</keyword>
<dbReference type="RefSeq" id="WP_310333179.1">
    <property type="nucleotide sequence ID" value="NZ_JAVDXV010000014.1"/>
</dbReference>
<reference evidence="6 7" key="1">
    <citation type="submission" date="2023-07" db="EMBL/GenBank/DDBJ databases">
        <title>Sorghum-associated microbial communities from plants grown in Nebraska, USA.</title>
        <authorList>
            <person name="Schachtman D."/>
        </authorList>
    </citation>
    <scope>NUCLEOTIDE SEQUENCE [LARGE SCALE GENOMIC DNA]</scope>
    <source>
        <strain evidence="6 7">BE316</strain>
    </source>
</reference>
<proteinExistence type="inferred from homology"/>
<evidence type="ECO:0000313" key="7">
    <source>
        <dbReference type="Proteomes" id="UP001180825"/>
    </source>
</evidence>
<keyword evidence="5" id="KW-0998">Cell outer membrane</keyword>
<evidence type="ECO:0000256" key="5">
    <source>
        <dbReference type="ARBA" id="ARBA00023237"/>
    </source>
</evidence>
<dbReference type="Pfam" id="PF06629">
    <property type="entry name" value="MipA"/>
    <property type="match status" value="1"/>
</dbReference>
<dbReference type="PANTHER" id="PTHR38776:SF1">
    <property type="entry name" value="MLTA-INTERACTING PROTEIN-RELATED"/>
    <property type="match status" value="1"/>
</dbReference>
<keyword evidence="3" id="KW-0732">Signal</keyword>
<gene>
    <name evidence="6" type="ORF">J2X21_005358</name>
</gene>
<evidence type="ECO:0000256" key="4">
    <source>
        <dbReference type="ARBA" id="ARBA00023136"/>
    </source>
</evidence>
<evidence type="ECO:0000256" key="1">
    <source>
        <dbReference type="ARBA" id="ARBA00004442"/>
    </source>
</evidence>
<accession>A0ABU2AGS2</accession>
<evidence type="ECO:0000256" key="3">
    <source>
        <dbReference type="ARBA" id="ARBA00022729"/>
    </source>
</evidence>
<protein>
    <submittedName>
        <fullName evidence="6">Outer membrane scaffolding protein for murein synthesis (MipA/OmpV family)</fullName>
    </submittedName>
</protein>
<comment type="caution">
    <text evidence="6">The sequence shown here is derived from an EMBL/GenBank/DDBJ whole genome shotgun (WGS) entry which is preliminary data.</text>
</comment>
<keyword evidence="4" id="KW-0472">Membrane</keyword>
<dbReference type="EMBL" id="JAVDXV010000014">
    <property type="protein sequence ID" value="MDR7336185.1"/>
    <property type="molecule type" value="Genomic_DNA"/>
</dbReference>
<organism evidence="6 7">
    <name type="scientific">Roseateles asaccharophilus</name>
    <dbReference type="NCBI Taxonomy" id="582607"/>
    <lineage>
        <taxon>Bacteria</taxon>
        <taxon>Pseudomonadati</taxon>
        <taxon>Pseudomonadota</taxon>
        <taxon>Betaproteobacteria</taxon>
        <taxon>Burkholderiales</taxon>
        <taxon>Sphaerotilaceae</taxon>
        <taxon>Roseateles</taxon>
    </lineage>
</organism>
<dbReference type="Proteomes" id="UP001180825">
    <property type="component" value="Unassembled WGS sequence"/>
</dbReference>
<sequence>MSHADEERKTSEQNYLVGAMMLSQPEYEGSGRRIIKLRPLWAYQWGRFRISTSRSAAAMNFASDPQGPGASALLIDGKRVRFGAALRLDSGRNSGSSTRLNGLPDIERTLRGRVFVGYRLNDHWDISANVSQDLLGRKGGAVGSFDIGYHQRLSPTTQWSAGAGVSVANRQNMQTYFGVTPAQAVASNLPTYMPASGVRGAYVGTGFITALTPRWILFGNLGASRLLGDAAKSPLTMDTGSVSAGFGLAYRCCKW</sequence>